<sequence length="92" mass="10619">MAKHELNHIKNTGQPHCKMFNSCFVKAIQRFRSNPSSPHPKNTHNLSTSTYRQTKVEIEVRHLKQKNISASVFPDIFFPQVTSTKTCCDIYV</sequence>
<protein>
    <submittedName>
        <fullName evidence="1">Uncharacterized protein</fullName>
    </submittedName>
</protein>
<dbReference type="AlphaFoldDB" id="A0A2K2B0G9"/>
<name>A0A2K2B0G9_POPTR</name>
<organism evidence="1 2">
    <name type="scientific">Populus trichocarpa</name>
    <name type="common">Western balsam poplar</name>
    <name type="synonym">Populus balsamifera subsp. trichocarpa</name>
    <dbReference type="NCBI Taxonomy" id="3694"/>
    <lineage>
        <taxon>Eukaryota</taxon>
        <taxon>Viridiplantae</taxon>
        <taxon>Streptophyta</taxon>
        <taxon>Embryophyta</taxon>
        <taxon>Tracheophyta</taxon>
        <taxon>Spermatophyta</taxon>
        <taxon>Magnoliopsida</taxon>
        <taxon>eudicotyledons</taxon>
        <taxon>Gunneridae</taxon>
        <taxon>Pentapetalae</taxon>
        <taxon>rosids</taxon>
        <taxon>fabids</taxon>
        <taxon>Malpighiales</taxon>
        <taxon>Salicaceae</taxon>
        <taxon>Saliceae</taxon>
        <taxon>Populus</taxon>
    </lineage>
</organism>
<accession>A0A2K2B0G9</accession>
<evidence type="ECO:0000313" key="1">
    <source>
        <dbReference type="EMBL" id="PNT43276.1"/>
    </source>
</evidence>
<keyword evidence="2" id="KW-1185">Reference proteome</keyword>
<gene>
    <name evidence="1" type="ORF">POPTR_003G025300</name>
</gene>
<dbReference type="EMBL" id="CM009292">
    <property type="protein sequence ID" value="PNT43276.1"/>
    <property type="molecule type" value="Genomic_DNA"/>
</dbReference>
<proteinExistence type="predicted"/>
<reference evidence="1 2" key="1">
    <citation type="journal article" date="2006" name="Science">
        <title>The genome of black cottonwood, Populus trichocarpa (Torr. &amp; Gray).</title>
        <authorList>
            <person name="Tuskan G.A."/>
            <person name="Difazio S."/>
            <person name="Jansson S."/>
            <person name="Bohlmann J."/>
            <person name="Grigoriev I."/>
            <person name="Hellsten U."/>
            <person name="Putnam N."/>
            <person name="Ralph S."/>
            <person name="Rombauts S."/>
            <person name="Salamov A."/>
            <person name="Schein J."/>
            <person name="Sterck L."/>
            <person name="Aerts A."/>
            <person name="Bhalerao R.R."/>
            <person name="Bhalerao R.P."/>
            <person name="Blaudez D."/>
            <person name="Boerjan W."/>
            <person name="Brun A."/>
            <person name="Brunner A."/>
            <person name="Busov V."/>
            <person name="Campbell M."/>
            <person name="Carlson J."/>
            <person name="Chalot M."/>
            <person name="Chapman J."/>
            <person name="Chen G.L."/>
            <person name="Cooper D."/>
            <person name="Coutinho P.M."/>
            <person name="Couturier J."/>
            <person name="Covert S."/>
            <person name="Cronk Q."/>
            <person name="Cunningham R."/>
            <person name="Davis J."/>
            <person name="Degroeve S."/>
            <person name="Dejardin A."/>
            <person name="Depamphilis C."/>
            <person name="Detter J."/>
            <person name="Dirks B."/>
            <person name="Dubchak I."/>
            <person name="Duplessis S."/>
            <person name="Ehlting J."/>
            <person name="Ellis B."/>
            <person name="Gendler K."/>
            <person name="Goodstein D."/>
            <person name="Gribskov M."/>
            <person name="Grimwood J."/>
            <person name="Groover A."/>
            <person name="Gunter L."/>
            <person name="Hamberger B."/>
            <person name="Heinze B."/>
            <person name="Helariutta Y."/>
            <person name="Henrissat B."/>
            <person name="Holligan D."/>
            <person name="Holt R."/>
            <person name="Huang W."/>
            <person name="Islam-Faridi N."/>
            <person name="Jones S."/>
            <person name="Jones-Rhoades M."/>
            <person name="Jorgensen R."/>
            <person name="Joshi C."/>
            <person name="Kangasjarvi J."/>
            <person name="Karlsson J."/>
            <person name="Kelleher C."/>
            <person name="Kirkpatrick R."/>
            <person name="Kirst M."/>
            <person name="Kohler A."/>
            <person name="Kalluri U."/>
            <person name="Larimer F."/>
            <person name="Leebens-Mack J."/>
            <person name="Leple J.C."/>
            <person name="Locascio P."/>
            <person name="Lou Y."/>
            <person name="Lucas S."/>
            <person name="Martin F."/>
            <person name="Montanini B."/>
            <person name="Napoli C."/>
            <person name="Nelson D.R."/>
            <person name="Nelson C."/>
            <person name="Nieminen K."/>
            <person name="Nilsson O."/>
            <person name="Pereda V."/>
            <person name="Peter G."/>
            <person name="Philippe R."/>
            <person name="Pilate G."/>
            <person name="Poliakov A."/>
            <person name="Razumovskaya J."/>
            <person name="Richardson P."/>
            <person name="Rinaldi C."/>
            <person name="Ritland K."/>
            <person name="Rouze P."/>
            <person name="Ryaboy D."/>
            <person name="Schmutz J."/>
            <person name="Schrader J."/>
            <person name="Segerman B."/>
            <person name="Shin H."/>
            <person name="Siddiqui A."/>
            <person name="Sterky F."/>
            <person name="Terry A."/>
            <person name="Tsai C.J."/>
            <person name="Uberbacher E."/>
            <person name="Unneberg P."/>
            <person name="Vahala J."/>
            <person name="Wall K."/>
            <person name="Wessler S."/>
            <person name="Yang G."/>
            <person name="Yin T."/>
            <person name="Douglas C."/>
            <person name="Marra M."/>
            <person name="Sandberg G."/>
            <person name="Van de Peer Y."/>
            <person name="Rokhsar D."/>
        </authorList>
    </citation>
    <scope>NUCLEOTIDE SEQUENCE [LARGE SCALE GENOMIC DNA]</scope>
    <source>
        <strain evidence="2">cv. Nisqually</strain>
    </source>
</reference>
<dbReference type="Proteomes" id="UP000006729">
    <property type="component" value="Chromosome 3"/>
</dbReference>
<evidence type="ECO:0000313" key="2">
    <source>
        <dbReference type="Proteomes" id="UP000006729"/>
    </source>
</evidence>
<dbReference type="InParanoid" id="A0A2K2B0G9"/>